<dbReference type="GO" id="GO:0047810">
    <property type="term" value="F:D-alanine-2-oxoglutarate aminotransferase activity"/>
    <property type="evidence" value="ECO:0007669"/>
    <property type="project" value="UniProtKB-EC"/>
</dbReference>
<reference evidence="10 11" key="1">
    <citation type="submission" date="2020-10" db="EMBL/GenBank/DDBJ databases">
        <authorList>
            <person name="Peeters C."/>
        </authorList>
    </citation>
    <scope>NUCLEOTIDE SEQUENCE [LARGE SCALE GENOMIC DNA]</scope>
    <source>
        <strain evidence="10 11">LMG 27952</strain>
    </source>
</reference>
<comment type="pathway">
    <text evidence="4">Amino-acid biosynthesis; L-leucine biosynthesis; L-leucine from 3-methyl-2-oxobutanoate: step 4/4.</text>
</comment>
<comment type="pathway">
    <text evidence="3">Amino-acid biosynthesis; L-valine biosynthesis; L-valine from pyruvate: step 4/4.</text>
</comment>
<evidence type="ECO:0000256" key="2">
    <source>
        <dbReference type="ARBA" id="ARBA00004824"/>
    </source>
</evidence>
<evidence type="ECO:0000256" key="1">
    <source>
        <dbReference type="ARBA" id="ARBA00003109"/>
    </source>
</evidence>
<evidence type="ECO:0000313" key="11">
    <source>
        <dbReference type="Proteomes" id="UP000656319"/>
    </source>
</evidence>
<evidence type="ECO:0000256" key="4">
    <source>
        <dbReference type="ARBA" id="ARBA00005072"/>
    </source>
</evidence>
<evidence type="ECO:0000256" key="3">
    <source>
        <dbReference type="ARBA" id="ARBA00004931"/>
    </source>
</evidence>
<comment type="catalytic activity">
    <reaction evidence="9">
        <text>L-leucine + 2-oxoglutarate = 4-methyl-2-oxopentanoate + L-glutamate</text>
        <dbReference type="Rhea" id="RHEA:18321"/>
        <dbReference type="ChEBI" id="CHEBI:16810"/>
        <dbReference type="ChEBI" id="CHEBI:17865"/>
        <dbReference type="ChEBI" id="CHEBI:29985"/>
        <dbReference type="ChEBI" id="CHEBI:57427"/>
        <dbReference type="EC" id="2.6.1.42"/>
    </reaction>
</comment>
<dbReference type="Gene3D" id="3.30.470.10">
    <property type="match status" value="1"/>
</dbReference>
<organism evidence="10 11">
    <name type="scientific">Paraburkholderia hiiakae</name>
    <dbReference type="NCBI Taxonomy" id="1081782"/>
    <lineage>
        <taxon>Bacteria</taxon>
        <taxon>Pseudomonadati</taxon>
        <taxon>Pseudomonadota</taxon>
        <taxon>Betaproteobacteria</taxon>
        <taxon>Burkholderiales</taxon>
        <taxon>Burkholderiaceae</taxon>
        <taxon>Paraburkholderia</taxon>
    </lineage>
</organism>
<comment type="similarity">
    <text evidence="5">Belongs to the class-IV pyridoxal-phosphate-dependent aminotransferase family.</text>
</comment>
<dbReference type="InterPro" id="IPR043131">
    <property type="entry name" value="BCAT-like_N"/>
</dbReference>
<dbReference type="PANTHER" id="PTHR42743">
    <property type="entry name" value="AMINO-ACID AMINOTRANSFERASE"/>
    <property type="match status" value="1"/>
</dbReference>
<dbReference type="SUPFAM" id="SSF56752">
    <property type="entry name" value="D-aminoacid aminotransferase-like PLP-dependent enzymes"/>
    <property type="match status" value="1"/>
</dbReference>
<dbReference type="NCBIfam" id="NF005209">
    <property type="entry name" value="PRK06680.1"/>
    <property type="match status" value="1"/>
</dbReference>
<dbReference type="InterPro" id="IPR050571">
    <property type="entry name" value="Class-IV_PLP-Dep_Aminotrnsfr"/>
</dbReference>
<dbReference type="InterPro" id="IPR036038">
    <property type="entry name" value="Aminotransferase-like"/>
</dbReference>
<evidence type="ECO:0000256" key="7">
    <source>
        <dbReference type="ARBA" id="ARBA00048212"/>
    </source>
</evidence>
<evidence type="ECO:0000256" key="6">
    <source>
        <dbReference type="ARBA" id="ARBA00013053"/>
    </source>
</evidence>
<name>A0ABN7ICP6_9BURK</name>
<dbReference type="CDD" id="cd01558">
    <property type="entry name" value="D-AAT_like"/>
    <property type="match status" value="1"/>
</dbReference>
<protein>
    <recommendedName>
        <fullName evidence="6">branched-chain-amino-acid transaminase</fullName>
        <ecNumber evidence="6">2.6.1.42</ecNumber>
    </recommendedName>
</protein>
<dbReference type="Pfam" id="PF01063">
    <property type="entry name" value="Aminotran_4"/>
    <property type="match status" value="1"/>
</dbReference>
<dbReference type="Gene3D" id="3.20.10.10">
    <property type="entry name" value="D-amino Acid Aminotransferase, subunit A, domain 2"/>
    <property type="match status" value="1"/>
</dbReference>
<dbReference type="Proteomes" id="UP000656319">
    <property type="component" value="Unassembled WGS sequence"/>
</dbReference>
<dbReference type="RefSeq" id="WP_201700271.1">
    <property type="nucleotide sequence ID" value="NZ_CAJHCQ010000026.1"/>
</dbReference>
<proteinExistence type="inferred from homology"/>
<comment type="catalytic activity">
    <reaction evidence="7">
        <text>L-valine + 2-oxoglutarate = 3-methyl-2-oxobutanoate + L-glutamate</text>
        <dbReference type="Rhea" id="RHEA:24813"/>
        <dbReference type="ChEBI" id="CHEBI:11851"/>
        <dbReference type="ChEBI" id="CHEBI:16810"/>
        <dbReference type="ChEBI" id="CHEBI:29985"/>
        <dbReference type="ChEBI" id="CHEBI:57762"/>
        <dbReference type="EC" id="2.6.1.42"/>
    </reaction>
</comment>
<dbReference type="EC" id="2.6.1.42" evidence="6"/>
<evidence type="ECO:0000256" key="9">
    <source>
        <dbReference type="ARBA" id="ARBA00049229"/>
    </source>
</evidence>
<keyword evidence="11" id="KW-1185">Reference proteome</keyword>
<keyword evidence="10" id="KW-0032">Aminotransferase</keyword>
<comment type="catalytic activity">
    <reaction evidence="8">
        <text>L-isoleucine + 2-oxoglutarate = (S)-3-methyl-2-oxopentanoate + L-glutamate</text>
        <dbReference type="Rhea" id="RHEA:24801"/>
        <dbReference type="ChEBI" id="CHEBI:16810"/>
        <dbReference type="ChEBI" id="CHEBI:29985"/>
        <dbReference type="ChEBI" id="CHEBI:35146"/>
        <dbReference type="ChEBI" id="CHEBI:58045"/>
        <dbReference type="EC" id="2.6.1.42"/>
    </reaction>
</comment>
<sequence>MTRQIYLNDRFVAEAEARISLFDRGFLFGDGVYEVSAVIGRRLVDNDLHLARLERSLGEIGIPMPLECRAIAEVQAELVRRNRIEEGVVYLQVTRGVAEREFTFSPALVPTFVGFTQQKRITNAVSARDGIAVGVVADQRWARRDIKSVMLLAQVLAKNAVKARGCQEAWLVEDGYVTEGASSTAYIVNADGVLVSRPNSHSVLPGCTKAAILQIASDAGLHVEERLFTVAEAQVAREVFLTSASSIVTPVVRVEDMAIGNGRPGALTMRLQQIYLELAMRGPALF</sequence>
<evidence type="ECO:0000313" key="10">
    <source>
        <dbReference type="EMBL" id="CAD6559139.1"/>
    </source>
</evidence>
<dbReference type="EMBL" id="CAJHCQ010000026">
    <property type="protein sequence ID" value="CAD6559139.1"/>
    <property type="molecule type" value="Genomic_DNA"/>
</dbReference>
<evidence type="ECO:0000256" key="8">
    <source>
        <dbReference type="ARBA" id="ARBA00048798"/>
    </source>
</evidence>
<dbReference type="PANTHER" id="PTHR42743:SF11">
    <property type="entry name" value="AMINODEOXYCHORISMATE LYASE"/>
    <property type="match status" value="1"/>
</dbReference>
<dbReference type="InterPro" id="IPR001544">
    <property type="entry name" value="Aminotrans_IV"/>
</dbReference>
<gene>
    <name evidence="10" type="primary">dat_2</name>
    <name evidence="10" type="ORF">LMG27952_06805</name>
</gene>
<comment type="caution">
    <text evidence="10">The sequence shown here is derived from an EMBL/GenBank/DDBJ whole genome shotgun (WGS) entry which is preliminary data.</text>
</comment>
<dbReference type="InterPro" id="IPR043132">
    <property type="entry name" value="BCAT-like_C"/>
</dbReference>
<comment type="function">
    <text evidence="1">Acts on leucine, isoleucine and valine.</text>
</comment>
<comment type="pathway">
    <text evidence="2">Amino-acid biosynthesis; L-isoleucine biosynthesis; L-isoleucine from 2-oxobutanoate: step 4/4.</text>
</comment>
<evidence type="ECO:0000256" key="5">
    <source>
        <dbReference type="ARBA" id="ARBA00009320"/>
    </source>
</evidence>
<accession>A0ABN7ICP6</accession>
<keyword evidence="10" id="KW-0808">Transferase</keyword>